<evidence type="ECO:0000256" key="2">
    <source>
        <dbReference type="ARBA" id="ARBA00022729"/>
    </source>
</evidence>
<accession>A0ABV0JL51</accession>
<dbReference type="RefSeq" id="WP_190428257.1">
    <property type="nucleotide sequence ID" value="NZ_JAMPKK010000010.1"/>
</dbReference>
<dbReference type="PROSITE" id="PS51352">
    <property type="entry name" value="THIOREDOXIN_2"/>
    <property type="match status" value="1"/>
</dbReference>
<dbReference type="EMBL" id="JAMPKK010000010">
    <property type="protein sequence ID" value="MEP0864163.1"/>
    <property type="molecule type" value="Genomic_DNA"/>
</dbReference>
<proteinExistence type="inferred from homology"/>
<dbReference type="PANTHER" id="PTHR13887:SF14">
    <property type="entry name" value="DISULFIDE BOND FORMATION PROTEIN D"/>
    <property type="match status" value="1"/>
</dbReference>
<feature type="chain" id="PRO_5045688649" evidence="6">
    <location>
        <begin position="43"/>
        <end position="263"/>
    </location>
</feature>
<name>A0ABV0JL51_9CYAN</name>
<keyword evidence="3" id="KW-0560">Oxidoreductase</keyword>
<feature type="signal peptide" evidence="6">
    <location>
        <begin position="1"/>
        <end position="42"/>
    </location>
</feature>
<gene>
    <name evidence="8" type="ORF">NDI37_06750</name>
</gene>
<reference evidence="8 9" key="1">
    <citation type="submission" date="2022-04" db="EMBL/GenBank/DDBJ databases">
        <title>Positive selection, recombination, and allopatry shape intraspecific diversity of widespread and dominant cyanobacteria.</title>
        <authorList>
            <person name="Wei J."/>
            <person name="Shu W."/>
            <person name="Hu C."/>
        </authorList>
    </citation>
    <scope>NUCLEOTIDE SEQUENCE [LARGE SCALE GENOMIC DNA]</scope>
    <source>
        <strain evidence="8 9">GB2-A5</strain>
    </source>
</reference>
<evidence type="ECO:0000256" key="4">
    <source>
        <dbReference type="ARBA" id="ARBA00023157"/>
    </source>
</evidence>
<organism evidence="8 9">
    <name type="scientific">Funiculus sociatus GB2-A5</name>
    <dbReference type="NCBI Taxonomy" id="2933946"/>
    <lineage>
        <taxon>Bacteria</taxon>
        <taxon>Bacillati</taxon>
        <taxon>Cyanobacteriota</taxon>
        <taxon>Cyanophyceae</taxon>
        <taxon>Coleofasciculales</taxon>
        <taxon>Coleofasciculaceae</taxon>
        <taxon>Funiculus</taxon>
    </lineage>
</organism>
<keyword evidence="4" id="KW-1015">Disulfide bond</keyword>
<dbReference type="InterPro" id="IPR013766">
    <property type="entry name" value="Thioredoxin_domain"/>
</dbReference>
<dbReference type="Gene3D" id="3.40.30.10">
    <property type="entry name" value="Glutaredoxin"/>
    <property type="match status" value="1"/>
</dbReference>
<evidence type="ECO:0000259" key="7">
    <source>
        <dbReference type="PROSITE" id="PS51352"/>
    </source>
</evidence>
<protein>
    <submittedName>
        <fullName evidence="8">Thioredoxin domain-containing protein</fullName>
    </submittedName>
</protein>
<dbReference type="InterPro" id="IPR036249">
    <property type="entry name" value="Thioredoxin-like_sf"/>
</dbReference>
<comment type="similarity">
    <text evidence="1">Belongs to the thioredoxin family. DsbA subfamily.</text>
</comment>
<evidence type="ECO:0000256" key="1">
    <source>
        <dbReference type="ARBA" id="ARBA00005791"/>
    </source>
</evidence>
<evidence type="ECO:0000313" key="9">
    <source>
        <dbReference type="Proteomes" id="UP001442494"/>
    </source>
</evidence>
<feature type="domain" description="Thioredoxin" evidence="7">
    <location>
        <begin position="55"/>
        <end position="262"/>
    </location>
</feature>
<dbReference type="Pfam" id="PF13462">
    <property type="entry name" value="Thioredoxin_4"/>
    <property type="match status" value="1"/>
</dbReference>
<evidence type="ECO:0000313" key="8">
    <source>
        <dbReference type="EMBL" id="MEP0864163.1"/>
    </source>
</evidence>
<evidence type="ECO:0000256" key="5">
    <source>
        <dbReference type="ARBA" id="ARBA00023284"/>
    </source>
</evidence>
<dbReference type="PANTHER" id="PTHR13887">
    <property type="entry name" value="GLUTATHIONE S-TRANSFERASE KAPPA"/>
    <property type="match status" value="1"/>
</dbReference>
<keyword evidence="2 6" id="KW-0732">Signal</keyword>
<sequence>MRRVQLWAIAPTFFLMAAKKALKLAMLLLCLALFAWSTPAQAASQTSPRLEEQVLQIIRKHPEVILESVQAYQQQQQQQVQQAQQAFLQDLKTNTKAVIGESPTTGAIDSKVVLIEFSDFQCPYCAEAHKTLKQLIEKHPGEIALVYKHFPLTPIHPEAMLAAKAAWAASQQGKFWEYEDALFTQQDKLGEDLYQDIAQKLNLDLEKFEDDRILADTAIQEDIQLAESLGLSGTPFFVINGETFSGAVQLSDIENVLASVNKS</sequence>
<dbReference type="Proteomes" id="UP001442494">
    <property type="component" value="Unassembled WGS sequence"/>
</dbReference>
<evidence type="ECO:0000256" key="3">
    <source>
        <dbReference type="ARBA" id="ARBA00023002"/>
    </source>
</evidence>
<comment type="caution">
    <text evidence="8">The sequence shown here is derived from an EMBL/GenBank/DDBJ whole genome shotgun (WGS) entry which is preliminary data.</text>
</comment>
<keyword evidence="9" id="KW-1185">Reference proteome</keyword>
<dbReference type="SUPFAM" id="SSF52833">
    <property type="entry name" value="Thioredoxin-like"/>
    <property type="match status" value="1"/>
</dbReference>
<keyword evidence="5" id="KW-0676">Redox-active center</keyword>
<evidence type="ECO:0000256" key="6">
    <source>
        <dbReference type="SAM" id="SignalP"/>
    </source>
</evidence>
<dbReference type="InterPro" id="IPR012336">
    <property type="entry name" value="Thioredoxin-like_fold"/>
</dbReference>